<dbReference type="Proteomes" id="UP000789920">
    <property type="component" value="Unassembled WGS sequence"/>
</dbReference>
<comment type="caution">
    <text evidence="1">The sequence shown here is derived from an EMBL/GenBank/DDBJ whole genome shotgun (WGS) entry which is preliminary data.</text>
</comment>
<evidence type="ECO:0000313" key="2">
    <source>
        <dbReference type="Proteomes" id="UP000789920"/>
    </source>
</evidence>
<name>A0ACA9RFX3_9GLOM</name>
<proteinExistence type="predicted"/>
<accession>A0ACA9RFX3</accession>
<sequence>DITNNFCVQLLQFRIRVHWIRVTSSTITSQSTPSQNHKMAANI</sequence>
<dbReference type="EMBL" id="CAJVQC010053121">
    <property type="protein sequence ID" value="CAG8792466.1"/>
    <property type="molecule type" value="Genomic_DNA"/>
</dbReference>
<organism evidence="1 2">
    <name type="scientific">Racocetra persica</name>
    <dbReference type="NCBI Taxonomy" id="160502"/>
    <lineage>
        <taxon>Eukaryota</taxon>
        <taxon>Fungi</taxon>
        <taxon>Fungi incertae sedis</taxon>
        <taxon>Mucoromycota</taxon>
        <taxon>Glomeromycotina</taxon>
        <taxon>Glomeromycetes</taxon>
        <taxon>Diversisporales</taxon>
        <taxon>Gigasporaceae</taxon>
        <taxon>Racocetra</taxon>
    </lineage>
</organism>
<gene>
    <name evidence="1" type="ORF">RPERSI_LOCUS19399</name>
</gene>
<feature type="non-terminal residue" evidence="1">
    <location>
        <position position="1"/>
    </location>
</feature>
<keyword evidence="2" id="KW-1185">Reference proteome</keyword>
<evidence type="ECO:0000313" key="1">
    <source>
        <dbReference type="EMBL" id="CAG8792466.1"/>
    </source>
</evidence>
<protein>
    <submittedName>
        <fullName evidence="1">4856_t:CDS:1</fullName>
    </submittedName>
</protein>
<reference evidence="1" key="1">
    <citation type="submission" date="2021-06" db="EMBL/GenBank/DDBJ databases">
        <authorList>
            <person name="Kallberg Y."/>
            <person name="Tangrot J."/>
            <person name="Rosling A."/>
        </authorList>
    </citation>
    <scope>NUCLEOTIDE SEQUENCE</scope>
    <source>
        <strain evidence="1">MA461A</strain>
    </source>
</reference>